<accession>A0AAD5M792</accession>
<feature type="compositionally biased region" description="Basic and acidic residues" evidence="3">
    <location>
        <begin position="292"/>
        <end position="319"/>
    </location>
</feature>
<dbReference type="InterPro" id="IPR001611">
    <property type="entry name" value="Leu-rich_rpt"/>
</dbReference>
<feature type="compositionally biased region" description="Basic and acidic residues" evidence="3">
    <location>
        <begin position="392"/>
        <end position="411"/>
    </location>
</feature>
<comment type="caution">
    <text evidence="4">The sequence shown here is derived from an EMBL/GenBank/DDBJ whole genome shotgun (WGS) entry which is preliminary data.</text>
</comment>
<evidence type="ECO:0000256" key="2">
    <source>
        <dbReference type="ARBA" id="ARBA00022737"/>
    </source>
</evidence>
<dbReference type="GO" id="GO:0005737">
    <property type="term" value="C:cytoplasm"/>
    <property type="evidence" value="ECO:0007669"/>
    <property type="project" value="TreeGrafter"/>
</dbReference>
<keyword evidence="5" id="KW-1185">Reference proteome</keyword>
<dbReference type="InterPro" id="IPR032675">
    <property type="entry name" value="LRR_dom_sf"/>
</dbReference>
<reference evidence="4" key="1">
    <citation type="submission" date="2021-12" db="EMBL/GenBank/DDBJ databases">
        <title>Prjna785345.</title>
        <authorList>
            <person name="Rujirawat T."/>
            <person name="Krajaejun T."/>
        </authorList>
    </citation>
    <scope>NUCLEOTIDE SEQUENCE</scope>
    <source>
        <strain evidence="4">Pi057C3</strain>
    </source>
</reference>
<keyword evidence="1" id="KW-0433">Leucine-rich repeat</keyword>
<evidence type="ECO:0000313" key="5">
    <source>
        <dbReference type="Proteomes" id="UP001209570"/>
    </source>
</evidence>
<keyword evidence="2" id="KW-0677">Repeat</keyword>
<feature type="region of interest" description="Disordered" evidence="3">
    <location>
        <begin position="284"/>
        <end position="460"/>
    </location>
</feature>
<feature type="compositionally biased region" description="Basic residues" evidence="3">
    <location>
        <begin position="412"/>
        <end position="422"/>
    </location>
</feature>
<protein>
    <submittedName>
        <fullName evidence="4">Uncharacterized protein</fullName>
    </submittedName>
</protein>
<dbReference type="EMBL" id="JAKCXM010000046">
    <property type="protein sequence ID" value="KAJ0405382.1"/>
    <property type="molecule type" value="Genomic_DNA"/>
</dbReference>
<evidence type="ECO:0000256" key="3">
    <source>
        <dbReference type="SAM" id="MobiDB-lite"/>
    </source>
</evidence>
<proteinExistence type="predicted"/>
<dbReference type="PROSITE" id="PS51450">
    <property type="entry name" value="LRR"/>
    <property type="match status" value="2"/>
</dbReference>
<name>A0AAD5M792_PYTIN</name>
<dbReference type="InterPro" id="IPR025875">
    <property type="entry name" value="Leu-rich_rpt_4"/>
</dbReference>
<dbReference type="PANTHER" id="PTHR15454">
    <property type="entry name" value="NISCHARIN RELATED"/>
    <property type="match status" value="1"/>
</dbReference>
<evidence type="ECO:0000313" key="4">
    <source>
        <dbReference type="EMBL" id="KAJ0405382.1"/>
    </source>
</evidence>
<dbReference type="Pfam" id="PF12799">
    <property type="entry name" value="LRR_4"/>
    <property type="match status" value="1"/>
</dbReference>
<organism evidence="4 5">
    <name type="scientific">Pythium insidiosum</name>
    <name type="common">Pythiosis disease agent</name>
    <dbReference type="NCBI Taxonomy" id="114742"/>
    <lineage>
        <taxon>Eukaryota</taxon>
        <taxon>Sar</taxon>
        <taxon>Stramenopiles</taxon>
        <taxon>Oomycota</taxon>
        <taxon>Peronosporomycetes</taxon>
        <taxon>Pythiales</taxon>
        <taxon>Pythiaceae</taxon>
        <taxon>Pythium</taxon>
    </lineage>
</organism>
<gene>
    <name evidence="4" type="ORF">P43SY_000261</name>
</gene>
<dbReference type="Proteomes" id="UP001209570">
    <property type="component" value="Unassembled WGS sequence"/>
</dbReference>
<sequence>MKTASTMAEPTTNPDDGKRKIKKLTKEKIQDFLPEAQKPNGLVDFSGRGIETVLSFEGLDGATKLDLSRNKLTKLTNMKTVSKLTMLKLMENKLNGEGLAELRHLRNLVTLNIADNVVLRIPTDVLRHMSQLKALVLNNNSITTLEWIPKLSELPDLSSLKNITELRFSHNKLKTIPKSLAQLPKLKILELGHNQIDEWDGIEALSKLDSLKQLSLTGNPIYGVPLDASKATEAEAKEDLSADEKSKLKEAKRLEAKHKQYNFKMKRLFPNLVIRDGHRVLSKKVHGYVAPPKEEKEKAKEKTKKERPLKQDKKKKAEADSSSGRKRKHREGSVEQSSADMEKPEKKSKHQTRSPATDENDVHMSESTSAPAEKPTPKVDKSTSTPSKKQKKETAVNEETTAKPSKDDDKKKKQQQKSKSKEKKAERQPKDIASGVVAVKHFKKPKTHKASSSSAAMEPVNIAEVSFTPNVGLGGSSAWD</sequence>
<feature type="compositionally biased region" description="Basic residues" evidence="3">
    <location>
        <begin position="440"/>
        <end position="449"/>
    </location>
</feature>
<evidence type="ECO:0000256" key="1">
    <source>
        <dbReference type="ARBA" id="ARBA00022614"/>
    </source>
</evidence>
<dbReference type="SMART" id="SM00365">
    <property type="entry name" value="LRR_SD22"/>
    <property type="match status" value="6"/>
</dbReference>
<dbReference type="SMART" id="SM00369">
    <property type="entry name" value="LRR_TYP"/>
    <property type="match status" value="5"/>
</dbReference>
<dbReference type="SUPFAM" id="SSF52058">
    <property type="entry name" value="L domain-like"/>
    <property type="match status" value="1"/>
</dbReference>
<dbReference type="Pfam" id="PF13855">
    <property type="entry name" value="LRR_8"/>
    <property type="match status" value="1"/>
</dbReference>
<dbReference type="InterPro" id="IPR003591">
    <property type="entry name" value="Leu-rich_rpt_typical-subtyp"/>
</dbReference>
<dbReference type="AlphaFoldDB" id="A0AAD5M792"/>
<dbReference type="Gene3D" id="3.80.10.10">
    <property type="entry name" value="Ribonuclease Inhibitor"/>
    <property type="match status" value="2"/>
</dbReference>